<sequence length="162" mass="18692">MVKFALLLSLELQKLTKFCAKSNKIWHLKYTCTHCGEKTKNFVTINPEDQIKVPKSRGIANYHSRCKFCKRDLTIIVLEPTEDKPVYIYEEHHEEFTKIAVFECRGLELTDFDPKGDFVAISTENGNSFDIDFSDGDFCDFDEDSKALVSVANLKYKFDTVK</sequence>
<evidence type="ECO:0000256" key="2">
    <source>
        <dbReference type="ARBA" id="ARBA00022723"/>
    </source>
</evidence>
<keyword evidence="2" id="KW-0479">Metal-binding</keyword>
<organism evidence="4 5">
    <name type="scientific">Anaeramoeba ignava</name>
    <name type="common">Anaerobic marine amoeba</name>
    <dbReference type="NCBI Taxonomy" id="1746090"/>
    <lineage>
        <taxon>Eukaryota</taxon>
        <taxon>Metamonada</taxon>
        <taxon>Anaeramoebidae</taxon>
        <taxon>Anaeramoeba</taxon>
    </lineage>
</organism>
<gene>
    <name evidence="4" type="ORF">M0811_04346</name>
</gene>
<dbReference type="OMA" id="NWCDYNQ"/>
<evidence type="ECO:0000256" key="3">
    <source>
        <dbReference type="ARBA" id="ARBA00022833"/>
    </source>
</evidence>
<dbReference type="Proteomes" id="UP001149090">
    <property type="component" value="Unassembled WGS sequence"/>
</dbReference>
<name>A0A9Q0LXX6_ANAIG</name>
<evidence type="ECO:0000256" key="1">
    <source>
        <dbReference type="ARBA" id="ARBA00007818"/>
    </source>
</evidence>
<comment type="similarity">
    <text evidence="1">Belongs to the UPF0587 family.</text>
</comment>
<accession>A0A9Q0LXX6</accession>
<dbReference type="AlphaFoldDB" id="A0A9Q0LXX6"/>
<dbReference type="Pfam" id="PF05907">
    <property type="entry name" value="CXXC_Zn-b_euk"/>
    <property type="match status" value="1"/>
</dbReference>
<evidence type="ECO:0000313" key="5">
    <source>
        <dbReference type="Proteomes" id="UP001149090"/>
    </source>
</evidence>
<dbReference type="SUPFAM" id="SSF141678">
    <property type="entry name" value="MAL13P1.257-like"/>
    <property type="match status" value="1"/>
</dbReference>
<dbReference type="EMBL" id="JAPDFW010000033">
    <property type="protein sequence ID" value="KAJ5079325.1"/>
    <property type="molecule type" value="Genomic_DNA"/>
</dbReference>
<protein>
    <submittedName>
        <fullName evidence="4">Uncharacterized protein</fullName>
    </submittedName>
</protein>
<dbReference type="GO" id="GO:0008270">
    <property type="term" value="F:zinc ion binding"/>
    <property type="evidence" value="ECO:0007669"/>
    <property type="project" value="TreeGrafter"/>
</dbReference>
<dbReference type="PANTHER" id="PTHR12857">
    <property type="entry name" value="CXXC MOTIF CONTAINING ZINC BINDING PROTEIN"/>
    <property type="match status" value="1"/>
</dbReference>
<keyword evidence="5" id="KW-1185">Reference proteome</keyword>
<dbReference type="PANTHER" id="PTHR12857:SF0">
    <property type="entry name" value="CXXC MOTIF CONTAINING ZINC BINDING PROTEIN"/>
    <property type="match status" value="1"/>
</dbReference>
<dbReference type="InterPro" id="IPR008584">
    <property type="entry name" value="CXXC_Zn-binding_euk"/>
</dbReference>
<reference evidence="4" key="1">
    <citation type="submission" date="2022-10" db="EMBL/GenBank/DDBJ databases">
        <title>Novel sulphate-reducing endosymbionts in the free-living metamonad Anaeramoeba.</title>
        <authorList>
            <person name="Jerlstrom-Hultqvist J."/>
            <person name="Cepicka I."/>
            <person name="Gallot-Lavallee L."/>
            <person name="Salas-Leiva D."/>
            <person name="Curtis B.A."/>
            <person name="Zahonova K."/>
            <person name="Pipaliya S."/>
            <person name="Dacks J."/>
            <person name="Roger A.J."/>
        </authorList>
    </citation>
    <scope>NUCLEOTIDE SEQUENCE</scope>
    <source>
        <strain evidence="4">BMAN</strain>
    </source>
</reference>
<keyword evidence="3" id="KW-0862">Zinc</keyword>
<evidence type="ECO:0000313" key="4">
    <source>
        <dbReference type="EMBL" id="KAJ5079325.1"/>
    </source>
</evidence>
<comment type="caution">
    <text evidence="4">The sequence shown here is derived from an EMBL/GenBank/DDBJ whole genome shotgun (WGS) entry which is preliminary data.</text>
</comment>
<proteinExistence type="inferred from homology"/>
<dbReference type="OrthoDB" id="10248838at2759"/>